<feature type="compositionally biased region" description="Pro residues" evidence="6">
    <location>
        <begin position="14"/>
        <end position="33"/>
    </location>
</feature>
<gene>
    <name evidence="9" type="ORF">C7Y72_06215</name>
</gene>
<evidence type="ECO:0000313" key="9">
    <source>
        <dbReference type="EMBL" id="PTL59273.1"/>
    </source>
</evidence>
<name>A0A2T4UJ56_9ACTN</name>
<evidence type="ECO:0000256" key="6">
    <source>
        <dbReference type="SAM" id="MobiDB-lite"/>
    </source>
</evidence>
<protein>
    <recommendedName>
        <fullName evidence="8">RDD domain-containing protein</fullName>
    </recommendedName>
</protein>
<dbReference type="RefSeq" id="WP_107567745.1">
    <property type="nucleotide sequence ID" value="NZ_PYYB01000001.1"/>
</dbReference>
<dbReference type="Proteomes" id="UP000240739">
    <property type="component" value="Unassembled WGS sequence"/>
</dbReference>
<feature type="transmembrane region" description="Helical" evidence="7">
    <location>
        <begin position="104"/>
        <end position="125"/>
    </location>
</feature>
<feature type="transmembrane region" description="Helical" evidence="7">
    <location>
        <begin position="165"/>
        <end position="186"/>
    </location>
</feature>
<keyword evidence="3 7" id="KW-0812">Transmembrane</keyword>
<keyword evidence="2" id="KW-1003">Cell membrane</keyword>
<dbReference type="InterPro" id="IPR010432">
    <property type="entry name" value="RDD"/>
</dbReference>
<evidence type="ECO:0000256" key="7">
    <source>
        <dbReference type="SAM" id="Phobius"/>
    </source>
</evidence>
<keyword evidence="4 7" id="KW-1133">Transmembrane helix</keyword>
<evidence type="ECO:0000256" key="1">
    <source>
        <dbReference type="ARBA" id="ARBA00004651"/>
    </source>
</evidence>
<dbReference type="EMBL" id="PYYB01000001">
    <property type="protein sequence ID" value="PTL59273.1"/>
    <property type="molecule type" value="Genomic_DNA"/>
</dbReference>
<dbReference type="PANTHER" id="PTHR36115:SF4">
    <property type="entry name" value="MEMBRANE PROTEIN"/>
    <property type="match status" value="1"/>
</dbReference>
<evidence type="ECO:0000256" key="4">
    <source>
        <dbReference type="ARBA" id="ARBA00022989"/>
    </source>
</evidence>
<evidence type="ECO:0000256" key="2">
    <source>
        <dbReference type="ARBA" id="ARBA00022475"/>
    </source>
</evidence>
<dbReference type="InterPro" id="IPR051791">
    <property type="entry name" value="Pra-immunoreactive"/>
</dbReference>
<keyword evidence="10" id="KW-1185">Reference proteome</keyword>
<evidence type="ECO:0000259" key="8">
    <source>
        <dbReference type="Pfam" id="PF06271"/>
    </source>
</evidence>
<comment type="caution">
    <text evidence="9">The sequence shown here is derived from an EMBL/GenBank/DDBJ whole genome shotgun (WGS) entry which is preliminary data.</text>
</comment>
<keyword evidence="5 7" id="KW-0472">Membrane</keyword>
<reference evidence="9 10" key="1">
    <citation type="submission" date="2018-03" db="EMBL/GenBank/DDBJ databases">
        <title>Aquarubrobacter algicola gen. nov., sp. nov., a novel actinobacterium isolated from shallow eutrophic lake during the end of cyanobacterial harmful algal blooms.</title>
        <authorList>
            <person name="Chun S.J."/>
        </authorList>
    </citation>
    <scope>NUCLEOTIDE SEQUENCE [LARGE SCALE GENOMIC DNA]</scope>
    <source>
        <strain evidence="9 10">Seoho-28</strain>
    </source>
</reference>
<dbReference type="OrthoDB" id="5244233at2"/>
<comment type="subcellular location">
    <subcellularLocation>
        <location evidence="1">Cell membrane</location>
        <topology evidence="1">Multi-pass membrane protein</topology>
    </subcellularLocation>
</comment>
<accession>A0A2T4UJ56</accession>
<sequence>MSDQGTGRDAFGNPLPPPPPAPGYGTGPVPPGAYGPAGGPAPVTPTPVMPSGLPGDGPEPLQLAGWWSRAFAAIVDGFVVVMLAVVLFIPLGAIGVTVDTEGGFFALVLAFFVLILVVGLAALVYQPLMLWRTDGRTVGKYAAGIRVVKRDRSRLDLGTAVVREVVLKSLVVGAVASFTFGIAYLADWLWPLFDEQNRALHDFIVDTRVVRA</sequence>
<dbReference type="GO" id="GO:0005886">
    <property type="term" value="C:plasma membrane"/>
    <property type="evidence" value="ECO:0007669"/>
    <property type="project" value="UniProtKB-SubCell"/>
</dbReference>
<feature type="domain" description="RDD" evidence="8">
    <location>
        <begin position="63"/>
        <end position="204"/>
    </location>
</feature>
<dbReference type="AlphaFoldDB" id="A0A2T4UJ56"/>
<dbReference type="Pfam" id="PF06271">
    <property type="entry name" value="RDD"/>
    <property type="match status" value="1"/>
</dbReference>
<feature type="region of interest" description="Disordered" evidence="6">
    <location>
        <begin position="1"/>
        <end position="54"/>
    </location>
</feature>
<proteinExistence type="predicted"/>
<evidence type="ECO:0000313" key="10">
    <source>
        <dbReference type="Proteomes" id="UP000240739"/>
    </source>
</evidence>
<evidence type="ECO:0000256" key="3">
    <source>
        <dbReference type="ARBA" id="ARBA00022692"/>
    </source>
</evidence>
<evidence type="ECO:0000256" key="5">
    <source>
        <dbReference type="ARBA" id="ARBA00023136"/>
    </source>
</evidence>
<organism evidence="9 10">
    <name type="scientific">Paraconexibacter algicola</name>
    <dbReference type="NCBI Taxonomy" id="2133960"/>
    <lineage>
        <taxon>Bacteria</taxon>
        <taxon>Bacillati</taxon>
        <taxon>Actinomycetota</taxon>
        <taxon>Thermoleophilia</taxon>
        <taxon>Solirubrobacterales</taxon>
        <taxon>Paraconexibacteraceae</taxon>
        <taxon>Paraconexibacter</taxon>
    </lineage>
</organism>
<dbReference type="PANTHER" id="PTHR36115">
    <property type="entry name" value="PROLINE-RICH ANTIGEN HOMOLOG-RELATED"/>
    <property type="match status" value="1"/>
</dbReference>
<feature type="transmembrane region" description="Helical" evidence="7">
    <location>
        <begin position="70"/>
        <end position="98"/>
    </location>
</feature>